<keyword evidence="2" id="KW-1185">Reference proteome</keyword>
<reference evidence="1 2" key="1">
    <citation type="submission" date="2016-11" db="EMBL/GenBank/DDBJ databases">
        <authorList>
            <person name="Jaros S."/>
            <person name="Januszkiewicz K."/>
            <person name="Wedrychowicz H."/>
        </authorList>
    </citation>
    <scope>NUCLEOTIDE SEQUENCE [LARGE SCALE GENOMIC DNA]</scope>
    <source>
        <strain evidence="1 2">DSM 44523</strain>
    </source>
</reference>
<protein>
    <submittedName>
        <fullName evidence="1">Uncharacterized protein</fullName>
    </submittedName>
</protein>
<accession>A0A1M5NDM8</accession>
<gene>
    <name evidence="1" type="ORF">SAMN05444320_11592</name>
</gene>
<name>A0A1M5NDM8_STRHI</name>
<sequence>MSARRVLGVAGEAMAAALGAPLAARVTGTAVCGCGVASRGSVVLRRRVRGCQVSRAGSPTPDNASTIREL</sequence>
<dbReference type="RefSeq" id="WP_073489616.1">
    <property type="nucleotide sequence ID" value="NZ_FQVN01000015.1"/>
</dbReference>
<dbReference type="AlphaFoldDB" id="A0A1M5NDM8"/>
<dbReference type="Proteomes" id="UP000184501">
    <property type="component" value="Unassembled WGS sequence"/>
</dbReference>
<dbReference type="EMBL" id="FQVN01000015">
    <property type="protein sequence ID" value="SHG87299.1"/>
    <property type="molecule type" value="Genomic_DNA"/>
</dbReference>
<evidence type="ECO:0000313" key="1">
    <source>
        <dbReference type="EMBL" id="SHG87299.1"/>
    </source>
</evidence>
<proteinExistence type="predicted"/>
<evidence type="ECO:0000313" key="2">
    <source>
        <dbReference type="Proteomes" id="UP000184501"/>
    </source>
</evidence>
<organism evidence="1 2">
    <name type="scientific">Streptoalloteichus hindustanus</name>
    <dbReference type="NCBI Taxonomy" id="2017"/>
    <lineage>
        <taxon>Bacteria</taxon>
        <taxon>Bacillati</taxon>
        <taxon>Actinomycetota</taxon>
        <taxon>Actinomycetes</taxon>
        <taxon>Pseudonocardiales</taxon>
        <taxon>Pseudonocardiaceae</taxon>
        <taxon>Streptoalloteichus</taxon>
    </lineage>
</organism>